<dbReference type="Pfam" id="PF19860">
    <property type="entry name" value="DUF6334"/>
    <property type="match status" value="1"/>
</dbReference>
<organism evidence="1 2">
    <name type="scientific">Plantactinospora solaniradicis</name>
    <dbReference type="NCBI Taxonomy" id="1723736"/>
    <lineage>
        <taxon>Bacteria</taxon>
        <taxon>Bacillati</taxon>
        <taxon>Actinomycetota</taxon>
        <taxon>Actinomycetes</taxon>
        <taxon>Micromonosporales</taxon>
        <taxon>Micromonosporaceae</taxon>
        <taxon>Plantactinospora</taxon>
    </lineage>
</organism>
<dbReference type="EMBL" id="JBHSPR010000102">
    <property type="protein sequence ID" value="MFC6023701.1"/>
    <property type="molecule type" value="Genomic_DNA"/>
</dbReference>
<evidence type="ECO:0000313" key="1">
    <source>
        <dbReference type="EMBL" id="MFC6023701.1"/>
    </source>
</evidence>
<dbReference type="Proteomes" id="UP001596203">
    <property type="component" value="Unassembled WGS sequence"/>
</dbReference>
<reference evidence="2" key="1">
    <citation type="journal article" date="2019" name="Int. J. Syst. Evol. Microbiol.">
        <title>The Global Catalogue of Microorganisms (GCM) 10K type strain sequencing project: providing services to taxonomists for standard genome sequencing and annotation.</title>
        <authorList>
            <consortium name="The Broad Institute Genomics Platform"/>
            <consortium name="The Broad Institute Genome Sequencing Center for Infectious Disease"/>
            <person name="Wu L."/>
            <person name="Ma J."/>
        </authorList>
    </citation>
    <scope>NUCLEOTIDE SEQUENCE [LARGE SCALE GENOMIC DNA]</scope>
    <source>
        <strain evidence="2">ZS-35-S2</strain>
    </source>
</reference>
<evidence type="ECO:0000313" key="2">
    <source>
        <dbReference type="Proteomes" id="UP001596203"/>
    </source>
</evidence>
<keyword evidence="2" id="KW-1185">Reference proteome</keyword>
<comment type="caution">
    <text evidence="1">The sequence shown here is derived from an EMBL/GenBank/DDBJ whole genome shotgun (WGS) entry which is preliminary data.</text>
</comment>
<proteinExistence type="predicted"/>
<gene>
    <name evidence="1" type="ORF">ACFP2T_47055</name>
</gene>
<dbReference type="RefSeq" id="WP_377434357.1">
    <property type="nucleotide sequence ID" value="NZ_JBHSPR010000102.1"/>
</dbReference>
<sequence length="139" mass="15941">MAYDLPSPAPSILTNLAEVVHVAYNDDPSWLVAVQFRFDEGYLHVEVDPDDDTVEVSFDPRQRPQLRHWMSDSVPIQMNQYYAGLLSMTSVWRWVLRNQQGYEDAFQIELSTSSSTTTLQYLAVASRLHLRHVNDASIP</sequence>
<name>A0ABW1KR39_9ACTN</name>
<protein>
    <submittedName>
        <fullName evidence="1">DUF6334 family protein</fullName>
    </submittedName>
</protein>
<dbReference type="InterPro" id="IPR046297">
    <property type="entry name" value="DUF6334"/>
</dbReference>
<accession>A0ABW1KR39</accession>